<dbReference type="AlphaFoldDB" id="A0A6C2CYG8"/>
<gene>
    <name evidence="2" type="ORF">ETQ85_10700</name>
</gene>
<feature type="transmembrane region" description="Helical" evidence="1">
    <location>
        <begin position="102"/>
        <end position="126"/>
    </location>
</feature>
<organism evidence="2 3">
    <name type="scientific">Zoogloea oleivorans</name>
    <dbReference type="NCBI Taxonomy" id="1552750"/>
    <lineage>
        <taxon>Bacteria</taxon>
        <taxon>Pseudomonadati</taxon>
        <taxon>Pseudomonadota</taxon>
        <taxon>Betaproteobacteria</taxon>
        <taxon>Rhodocyclales</taxon>
        <taxon>Zoogloeaceae</taxon>
        <taxon>Zoogloea</taxon>
    </lineage>
</organism>
<dbReference type="RefSeq" id="WP_148579053.1">
    <property type="nucleotide sequence ID" value="NZ_JAVEUW010000008.1"/>
</dbReference>
<dbReference type="Proteomes" id="UP000389128">
    <property type="component" value="Unassembled WGS sequence"/>
</dbReference>
<dbReference type="EMBL" id="SDKK01000009">
    <property type="protein sequence ID" value="TYC58352.1"/>
    <property type="molecule type" value="Genomic_DNA"/>
</dbReference>
<keyword evidence="1" id="KW-0472">Membrane</keyword>
<feature type="transmembrane region" description="Helical" evidence="1">
    <location>
        <begin position="75"/>
        <end position="96"/>
    </location>
</feature>
<accession>A0A6C2CYG8</accession>
<comment type="caution">
    <text evidence="2">The sequence shown here is derived from an EMBL/GenBank/DDBJ whole genome shotgun (WGS) entry which is preliminary data.</text>
</comment>
<name>A0A6C2CYG8_9RHOO</name>
<keyword evidence="1" id="KW-1133">Transmembrane helix</keyword>
<reference evidence="2 3" key="1">
    <citation type="submission" date="2019-01" db="EMBL/GenBank/DDBJ databases">
        <title>Zoogloea oleivorans genome sequencing and assembly.</title>
        <authorList>
            <person name="Tancsics A."/>
            <person name="Farkas M."/>
            <person name="Kriszt B."/>
            <person name="Maroti G."/>
            <person name="Horvath B."/>
        </authorList>
    </citation>
    <scope>NUCLEOTIDE SEQUENCE [LARGE SCALE GENOMIC DNA]</scope>
    <source>
        <strain evidence="2 3">Buc</strain>
    </source>
</reference>
<sequence>MKSLSPRLQALGLPLVLWAGLVAYDLLTRLAAQLMPLPTEGGLTLAVQLSQGFLAATLMAAVSSYPLARLYGRRAVVVALLMAVPVLYLALPGLTAPGQAPLAIFLSVWKLLAFVALLVGGTWIAARRRSAA</sequence>
<proteinExistence type="predicted"/>
<evidence type="ECO:0000256" key="1">
    <source>
        <dbReference type="SAM" id="Phobius"/>
    </source>
</evidence>
<feature type="transmembrane region" description="Helical" evidence="1">
    <location>
        <begin position="47"/>
        <end position="68"/>
    </location>
</feature>
<evidence type="ECO:0008006" key="4">
    <source>
        <dbReference type="Google" id="ProtNLM"/>
    </source>
</evidence>
<protein>
    <recommendedName>
        <fullName evidence="4">MFS transporter</fullName>
    </recommendedName>
</protein>
<dbReference type="OrthoDB" id="9891770at2"/>
<keyword evidence="3" id="KW-1185">Reference proteome</keyword>
<evidence type="ECO:0000313" key="3">
    <source>
        <dbReference type="Proteomes" id="UP000389128"/>
    </source>
</evidence>
<evidence type="ECO:0000313" key="2">
    <source>
        <dbReference type="EMBL" id="TYC58352.1"/>
    </source>
</evidence>
<keyword evidence="1" id="KW-0812">Transmembrane</keyword>